<reference evidence="4" key="1">
    <citation type="submission" date="2023-03" db="EMBL/GenBank/DDBJ databases">
        <title>Massive genome expansion in bonnet fungi (Mycena s.s.) driven by repeated elements and novel gene families across ecological guilds.</title>
        <authorList>
            <consortium name="Lawrence Berkeley National Laboratory"/>
            <person name="Harder C.B."/>
            <person name="Miyauchi S."/>
            <person name="Viragh M."/>
            <person name="Kuo A."/>
            <person name="Thoen E."/>
            <person name="Andreopoulos B."/>
            <person name="Lu D."/>
            <person name="Skrede I."/>
            <person name="Drula E."/>
            <person name="Henrissat B."/>
            <person name="Morin E."/>
            <person name="Kohler A."/>
            <person name="Barry K."/>
            <person name="LaButti K."/>
            <person name="Morin E."/>
            <person name="Salamov A."/>
            <person name="Lipzen A."/>
            <person name="Mereny Z."/>
            <person name="Hegedus B."/>
            <person name="Baldrian P."/>
            <person name="Stursova M."/>
            <person name="Weitz H."/>
            <person name="Taylor A."/>
            <person name="Grigoriev I.V."/>
            <person name="Nagy L.G."/>
            <person name="Martin F."/>
            <person name="Kauserud H."/>
        </authorList>
    </citation>
    <scope>NUCLEOTIDE SEQUENCE</scope>
    <source>
        <strain evidence="4">CBHHK182m</strain>
    </source>
</reference>
<evidence type="ECO:0000256" key="3">
    <source>
        <dbReference type="ARBA" id="ARBA00023002"/>
    </source>
</evidence>
<dbReference type="InterPro" id="IPR002347">
    <property type="entry name" value="SDR_fam"/>
</dbReference>
<organism evidence="4 5">
    <name type="scientific">Mycena metata</name>
    <dbReference type="NCBI Taxonomy" id="1033252"/>
    <lineage>
        <taxon>Eukaryota</taxon>
        <taxon>Fungi</taxon>
        <taxon>Dikarya</taxon>
        <taxon>Basidiomycota</taxon>
        <taxon>Agaricomycotina</taxon>
        <taxon>Agaricomycetes</taxon>
        <taxon>Agaricomycetidae</taxon>
        <taxon>Agaricales</taxon>
        <taxon>Marasmiineae</taxon>
        <taxon>Mycenaceae</taxon>
        <taxon>Mycena</taxon>
    </lineage>
</organism>
<comment type="similarity">
    <text evidence="1">Belongs to the short-chain dehydrogenases/reductases (SDR) family.</text>
</comment>
<keyword evidence="2" id="KW-0521">NADP</keyword>
<dbReference type="SUPFAM" id="SSF51735">
    <property type="entry name" value="NAD(P)-binding Rossmann-fold domains"/>
    <property type="match status" value="1"/>
</dbReference>
<name>A0AAD7IIB2_9AGAR</name>
<comment type="caution">
    <text evidence="4">The sequence shown here is derived from an EMBL/GenBank/DDBJ whole genome shotgun (WGS) entry which is preliminary data.</text>
</comment>
<keyword evidence="3" id="KW-0560">Oxidoreductase</keyword>
<dbReference type="Proteomes" id="UP001215598">
    <property type="component" value="Unassembled WGS sequence"/>
</dbReference>
<accession>A0AAD7IIB2</accession>
<dbReference type="InterPro" id="IPR036291">
    <property type="entry name" value="NAD(P)-bd_dom_sf"/>
</dbReference>
<proteinExistence type="inferred from homology"/>
<dbReference type="Pfam" id="PF00106">
    <property type="entry name" value="adh_short"/>
    <property type="match status" value="1"/>
</dbReference>
<dbReference type="GO" id="GO:0016491">
    <property type="term" value="F:oxidoreductase activity"/>
    <property type="evidence" value="ECO:0007669"/>
    <property type="project" value="UniProtKB-KW"/>
</dbReference>
<evidence type="ECO:0000313" key="4">
    <source>
        <dbReference type="EMBL" id="KAJ7743583.1"/>
    </source>
</evidence>
<dbReference type="PRINTS" id="PR00081">
    <property type="entry name" value="GDHRDH"/>
</dbReference>
<dbReference type="PANTHER" id="PTHR24320:SF282">
    <property type="entry name" value="WW DOMAIN-CONTAINING OXIDOREDUCTASE"/>
    <property type="match status" value="1"/>
</dbReference>
<dbReference type="Gene3D" id="3.40.50.720">
    <property type="entry name" value="NAD(P)-binding Rossmann-like Domain"/>
    <property type="match status" value="1"/>
</dbReference>
<dbReference type="AlphaFoldDB" id="A0AAD7IIB2"/>
<evidence type="ECO:0000313" key="5">
    <source>
        <dbReference type="Proteomes" id="UP001215598"/>
    </source>
</evidence>
<sequence length="317" mass="34619">MASLVARLSPPSFRPERDIPDLSGKVVLVTGGNSGIGYQTVKQLLLKNAKVYLGARSPEKAADALRRLEEETRKTAIFLQLDLADLSSVRRAAESYLALESKLDILFNNGGVMRSPPEMMTAQNHDLQFGTNVIGHFFLTELLLPALSKSSQETGVPARVVNTSSIGHRLLAPKLGVELDSLEAGPERDAWLKKTGSSMSPWRLYGQSKMGNVLISNYFARTYSKFLVSCALDPGGIQTELDRHAGGFFRSLGNVLLFPAPMGPLTQLWGATVATPEQINGGYLVPWGQVGKADKRASNKELEDKVIAYIEDQIKDF</sequence>
<dbReference type="EMBL" id="JARKIB010000090">
    <property type="protein sequence ID" value="KAJ7743583.1"/>
    <property type="molecule type" value="Genomic_DNA"/>
</dbReference>
<keyword evidence="5" id="KW-1185">Reference proteome</keyword>
<protein>
    <submittedName>
        <fullName evidence="4">NAD(P)-binding protein</fullName>
    </submittedName>
</protein>
<evidence type="ECO:0000256" key="2">
    <source>
        <dbReference type="ARBA" id="ARBA00022857"/>
    </source>
</evidence>
<gene>
    <name evidence="4" type="ORF">B0H16DRAFT_1007637</name>
</gene>
<dbReference type="PANTHER" id="PTHR24320">
    <property type="entry name" value="RETINOL DEHYDROGENASE"/>
    <property type="match status" value="1"/>
</dbReference>
<evidence type="ECO:0000256" key="1">
    <source>
        <dbReference type="ARBA" id="ARBA00006484"/>
    </source>
</evidence>